<feature type="transmembrane region" description="Helical" evidence="1">
    <location>
        <begin position="83"/>
        <end position="108"/>
    </location>
</feature>
<name>A0A9X8XGF3_STREQ</name>
<feature type="transmembrane region" description="Helical" evidence="1">
    <location>
        <begin position="53"/>
        <end position="71"/>
    </location>
</feature>
<evidence type="ECO:0000313" key="3">
    <source>
        <dbReference type="Proteomes" id="UP000249571"/>
    </source>
</evidence>
<organism evidence="2 3">
    <name type="scientific">Streptococcus dysgalactiae subsp. equisimilis</name>
    <name type="common">Streptococcus equisimilis</name>
    <dbReference type="NCBI Taxonomy" id="119602"/>
    <lineage>
        <taxon>Bacteria</taxon>
        <taxon>Bacillati</taxon>
        <taxon>Bacillota</taxon>
        <taxon>Bacilli</taxon>
        <taxon>Lactobacillales</taxon>
        <taxon>Streptococcaceae</taxon>
        <taxon>Streptococcus</taxon>
    </lineage>
</organism>
<gene>
    <name evidence="2" type="ORF">NCTC6179_01884</name>
</gene>
<reference evidence="2 3" key="1">
    <citation type="submission" date="2018-06" db="EMBL/GenBank/DDBJ databases">
        <authorList>
            <consortium name="Pathogen Informatics"/>
            <person name="Doyle S."/>
        </authorList>
    </citation>
    <scope>NUCLEOTIDE SEQUENCE [LARGE SCALE GENOMIC DNA]</scope>
    <source>
        <strain evidence="2 3">NCTC6179</strain>
    </source>
</reference>
<dbReference type="AlphaFoldDB" id="A0A9X8XGF3"/>
<keyword evidence="1" id="KW-1133">Transmembrane helix</keyword>
<evidence type="ECO:0000313" key="2">
    <source>
        <dbReference type="EMBL" id="SQF67677.1"/>
    </source>
</evidence>
<keyword evidence="1" id="KW-0472">Membrane</keyword>
<proteinExistence type="predicted"/>
<keyword evidence="1" id="KW-0812">Transmembrane</keyword>
<dbReference type="EMBL" id="LS483361">
    <property type="protein sequence ID" value="SQF67677.1"/>
    <property type="molecule type" value="Genomic_DNA"/>
</dbReference>
<feature type="transmembrane region" description="Helical" evidence="1">
    <location>
        <begin position="6"/>
        <end position="23"/>
    </location>
</feature>
<sequence length="109" mass="12405">MVLMSAVLYALLLLVVYGLAGGVKSHTVEIILFILVMVGYNFLLNQIPDNLHMLVYMVLYVPIILSSIRYLRNKKAIKPYYNLVALLFLHLLFAYLWVTLLTGTFLGLV</sequence>
<accession>A0A9X8XGF3</accession>
<evidence type="ECO:0000256" key="1">
    <source>
        <dbReference type="SAM" id="Phobius"/>
    </source>
</evidence>
<protein>
    <submittedName>
        <fullName evidence="2">Uncharacterized protein</fullName>
    </submittedName>
</protein>
<dbReference type="Proteomes" id="UP000249571">
    <property type="component" value="Chromosome 1"/>
</dbReference>
<feature type="transmembrane region" description="Helical" evidence="1">
    <location>
        <begin position="30"/>
        <end position="47"/>
    </location>
</feature>